<dbReference type="InterPro" id="IPR042099">
    <property type="entry name" value="ANL_N_sf"/>
</dbReference>
<dbReference type="EC" id="6.2.1.26" evidence="5"/>
<evidence type="ECO:0000259" key="4">
    <source>
        <dbReference type="Pfam" id="PF13193"/>
    </source>
</evidence>
<evidence type="ECO:0000259" key="3">
    <source>
        <dbReference type="Pfam" id="PF00501"/>
    </source>
</evidence>
<dbReference type="AlphaFoldDB" id="A0A9Q7SBZ8"/>
<dbReference type="Pfam" id="PF13193">
    <property type="entry name" value="AMP-binding_C"/>
    <property type="match status" value="1"/>
</dbReference>
<dbReference type="GO" id="GO:0004321">
    <property type="term" value="F:fatty-acyl-CoA synthase activity"/>
    <property type="evidence" value="ECO:0007669"/>
    <property type="project" value="UniProtKB-EC"/>
</dbReference>
<protein>
    <submittedName>
        <fullName evidence="5">Acyl-CoA synthetase</fullName>
        <ecNumber evidence="5">2.3.1.86</ecNumber>
        <ecNumber evidence="5">6.2.1.26</ecNumber>
    </submittedName>
</protein>
<dbReference type="GO" id="GO:0031956">
    <property type="term" value="F:medium-chain fatty acid-CoA ligase activity"/>
    <property type="evidence" value="ECO:0007669"/>
    <property type="project" value="TreeGrafter"/>
</dbReference>
<dbReference type="InterPro" id="IPR020845">
    <property type="entry name" value="AMP-binding_CS"/>
</dbReference>
<comment type="similarity">
    <text evidence="1">Belongs to the ATP-dependent AMP-binding enzyme family.</text>
</comment>
<evidence type="ECO:0000256" key="2">
    <source>
        <dbReference type="ARBA" id="ARBA00022598"/>
    </source>
</evidence>
<evidence type="ECO:0000256" key="1">
    <source>
        <dbReference type="ARBA" id="ARBA00006432"/>
    </source>
</evidence>
<evidence type="ECO:0000313" key="6">
    <source>
        <dbReference type="Proteomes" id="UP000185183"/>
    </source>
</evidence>
<keyword evidence="2 5" id="KW-0436">Ligase</keyword>
<keyword evidence="5" id="KW-0012">Acyltransferase</keyword>
<dbReference type="InterPro" id="IPR045851">
    <property type="entry name" value="AMP-bd_C_sf"/>
</dbReference>
<evidence type="ECO:0000313" key="5">
    <source>
        <dbReference type="EMBL" id="SHW98490.1"/>
    </source>
</evidence>
<dbReference type="InterPro" id="IPR025110">
    <property type="entry name" value="AMP-bd_C"/>
</dbReference>
<comment type="caution">
    <text evidence="5">The sequence shown here is derived from an EMBL/GenBank/DDBJ whole genome shotgun (WGS) entry which is preliminary data.</text>
</comment>
<dbReference type="EMBL" id="FSFA01000001">
    <property type="protein sequence ID" value="SHW98490.1"/>
    <property type="molecule type" value="Genomic_DNA"/>
</dbReference>
<organism evidence="5 6">
    <name type="scientific">Mycobacteroides abscessus subsp. bolletii</name>
    <dbReference type="NCBI Taxonomy" id="319705"/>
    <lineage>
        <taxon>Bacteria</taxon>
        <taxon>Bacillati</taxon>
        <taxon>Actinomycetota</taxon>
        <taxon>Actinomycetes</taxon>
        <taxon>Mycobacteriales</taxon>
        <taxon>Mycobacteriaceae</taxon>
        <taxon>Mycobacteroides</taxon>
        <taxon>Mycobacteroides abscessus</taxon>
    </lineage>
</organism>
<dbReference type="InterPro" id="IPR000873">
    <property type="entry name" value="AMP-dep_synth/lig_dom"/>
</dbReference>
<dbReference type="GO" id="GO:0008756">
    <property type="term" value="F:o-succinylbenzoate-CoA ligase activity"/>
    <property type="evidence" value="ECO:0007669"/>
    <property type="project" value="UniProtKB-EC"/>
</dbReference>
<dbReference type="Gene3D" id="3.30.300.30">
    <property type="match status" value="1"/>
</dbReference>
<keyword evidence="5" id="KW-0808">Transferase</keyword>
<dbReference type="Proteomes" id="UP000185183">
    <property type="component" value="Unassembled WGS sequence"/>
</dbReference>
<dbReference type="SUPFAM" id="SSF56801">
    <property type="entry name" value="Acetyl-CoA synthetase-like"/>
    <property type="match status" value="1"/>
</dbReference>
<dbReference type="Gene3D" id="3.40.50.12780">
    <property type="entry name" value="N-terminal domain of ligase-like"/>
    <property type="match status" value="1"/>
</dbReference>
<dbReference type="PANTHER" id="PTHR43201:SF5">
    <property type="entry name" value="MEDIUM-CHAIN ACYL-COA LIGASE ACSF2, MITOCHONDRIAL"/>
    <property type="match status" value="1"/>
</dbReference>
<feature type="domain" description="AMP-dependent synthetase/ligase" evidence="3">
    <location>
        <begin position="50"/>
        <end position="402"/>
    </location>
</feature>
<dbReference type="PANTHER" id="PTHR43201">
    <property type="entry name" value="ACYL-COA SYNTHETASE"/>
    <property type="match status" value="1"/>
</dbReference>
<reference evidence="5 6" key="1">
    <citation type="submission" date="2016-11" db="EMBL/GenBank/DDBJ databases">
        <authorList>
            <consortium name="Pathogen Informatics"/>
        </authorList>
    </citation>
    <scope>NUCLEOTIDE SEQUENCE [LARGE SCALE GENOMIC DNA]</scope>
    <source>
        <strain evidence="5 6">968</strain>
    </source>
</reference>
<name>A0A9Q7SBZ8_9MYCO</name>
<dbReference type="PROSITE" id="PS00455">
    <property type="entry name" value="AMP_BINDING"/>
    <property type="match status" value="1"/>
</dbReference>
<dbReference type="EC" id="2.3.1.86" evidence="5"/>
<gene>
    <name evidence="5" type="primary">menE_2</name>
    <name evidence="5" type="ORF">SAMEA2275694_01134</name>
</gene>
<proteinExistence type="inferred from homology"/>
<dbReference type="Pfam" id="PF00501">
    <property type="entry name" value="AMP-binding"/>
    <property type="match status" value="1"/>
</dbReference>
<accession>A0A9Q7SBZ8</accession>
<dbReference type="GO" id="GO:0006631">
    <property type="term" value="P:fatty acid metabolic process"/>
    <property type="evidence" value="ECO:0007669"/>
    <property type="project" value="TreeGrafter"/>
</dbReference>
<dbReference type="CDD" id="cd04433">
    <property type="entry name" value="AFD_class_I"/>
    <property type="match status" value="1"/>
</dbReference>
<sequence length="540" mass="57729">MWSTLREEWRAVQTLRSTGLFPPLRTLPAIVREALRSGTAAGGAILGHLHGDRMAIVDPEGSLTYRELGALCSAATMGLRDRFTPGAQPVIAMMTRNSRYTFISMFAGMGLGAKVIAMNTDMSGKQIAEVCAREKVQLLIHDESFSERLQSLDAGISRIVASRDSSKHRDDDMAAIIAQAPRGRPPRPSTLPAMVILTSGSTGAPKGSSRNGGNGQRPSIAGGAGFFQKIPFRPDDVVLLAPPVYHGWGAICAFSTLALGGTLVLDAGFDAGRAVELIAKHRCTALIMVPTMLRRLLALGHEALTPIDHDAIRIIGSGGARLEAPLVEAVRQEFGAVLHNLYGATEAAFISIATPSDLIADPDSAGSPPAGITVKIFCGDTEAAVGEIGDIYVGSFMTSPNYTDGRTKETRGNLLKTGDTGYFNEFGRLFVIGRSDGMIVSGGENVFPEEVEGLLLAHPDIKDVKVVPVPDEDFGQRLKAYIVLSREPGPSPEDIKAFVSHELSRSRVPRDVVYVDDLRRTGTGKVTKATLDEIDSKESR</sequence>
<feature type="domain" description="AMP-binding enzyme C-terminal" evidence="4">
    <location>
        <begin position="450"/>
        <end position="525"/>
    </location>
</feature>